<dbReference type="PANTHER" id="PTHR47515:SF1">
    <property type="entry name" value="BLR2054 PROTEIN"/>
    <property type="match status" value="1"/>
</dbReference>
<evidence type="ECO:0000313" key="2">
    <source>
        <dbReference type="EMBL" id="QIP15596.1"/>
    </source>
</evidence>
<dbReference type="AlphaFoldDB" id="A0A6G9ATE2"/>
<protein>
    <submittedName>
        <fullName evidence="2">Transposase</fullName>
    </submittedName>
</protein>
<dbReference type="KEGG" id="spib:G8759_24665"/>
<dbReference type="InterPro" id="IPR036388">
    <property type="entry name" value="WH-like_DNA-bd_sf"/>
</dbReference>
<sequence>MKAKSRRQFTSEFKVKVVLEVLRQDKTLNQIASDYDLHPQLVQTWKQTFMAAAPQVFDQQKGAEKPVADEKGPLYEQIGRLQMELSWLKKKTGNQPLSQRRAMIERSHPELSLRRQCWLLGVSRTGLSYEPVVTNEQTLLIMRRLDEWYVEHPDLGHRRLVVLLKEEGWEINIKRVRRLRALMGLETPFPKPNLSKPGVPRQRFFYLLRGLIIDRIHQVWATDISVYSHAQRLFLCDGHFRFAQPLCPALAVEQYSRSGLVCGYLTAKLRAVGQTTDFQY</sequence>
<dbReference type="SUPFAM" id="SSF46689">
    <property type="entry name" value="Homeodomain-like"/>
    <property type="match status" value="1"/>
</dbReference>
<feature type="domain" description="HTH-like" evidence="1">
    <location>
        <begin position="141"/>
        <end position="191"/>
    </location>
</feature>
<organism evidence="2 3">
    <name type="scientific">Spirosoma aureum</name>
    <dbReference type="NCBI Taxonomy" id="2692134"/>
    <lineage>
        <taxon>Bacteria</taxon>
        <taxon>Pseudomonadati</taxon>
        <taxon>Bacteroidota</taxon>
        <taxon>Cytophagia</taxon>
        <taxon>Cytophagales</taxon>
        <taxon>Cytophagaceae</taxon>
        <taxon>Spirosoma</taxon>
    </lineage>
</organism>
<keyword evidence="3" id="KW-1185">Reference proteome</keyword>
<dbReference type="Gene3D" id="1.10.10.10">
    <property type="entry name" value="Winged helix-like DNA-binding domain superfamily/Winged helix DNA-binding domain"/>
    <property type="match status" value="1"/>
</dbReference>
<evidence type="ECO:0000259" key="1">
    <source>
        <dbReference type="Pfam" id="PF13276"/>
    </source>
</evidence>
<dbReference type="GO" id="GO:0003677">
    <property type="term" value="F:DNA binding"/>
    <property type="evidence" value="ECO:0007669"/>
    <property type="project" value="InterPro"/>
</dbReference>
<name>A0A6G9ATE2_9BACT</name>
<dbReference type="Pfam" id="PF01527">
    <property type="entry name" value="HTH_Tnp_1"/>
    <property type="match status" value="1"/>
</dbReference>
<dbReference type="InterPro" id="IPR025948">
    <property type="entry name" value="HTH-like_dom"/>
</dbReference>
<dbReference type="InterPro" id="IPR002514">
    <property type="entry name" value="Transposase_8"/>
</dbReference>
<evidence type="ECO:0000313" key="3">
    <source>
        <dbReference type="Proteomes" id="UP000501802"/>
    </source>
</evidence>
<proteinExistence type="predicted"/>
<dbReference type="Pfam" id="PF13276">
    <property type="entry name" value="HTH_21"/>
    <property type="match status" value="1"/>
</dbReference>
<dbReference type="GO" id="GO:0006313">
    <property type="term" value="P:DNA transposition"/>
    <property type="evidence" value="ECO:0007669"/>
    <property type="project" value="InterPro"/>
</dbReference>
<dbReference type="RefSeq" id="WP_167214114.1">
    <property type="nucleotide sequence ID" value="NZ_CP050063.1"/>
</dbReference>
<reference evidence="2 3" key="1">
    <citation type="submission" date="2020-03" db="EMBL/GenBank/DDBJ databases">
        <authorList>
            <person name="Kim M.K."/>
        </authorList>
    </citation>
    <scope>NUCLEOTIDE SEQUENCE [LARGE SCALE GENOMIC DNA]</scope>
    <source>
        <strain evidence="2 3">BT328</strain>
    </source>
</reference>
<dbReference type="GO" id="GO:0004803">
    <property type="term" value="F:transposase activity"/>
    <property type="evidence" value="ECO:0007669"/>
    <property type="project" value="InterPro"/>
</dbReference>
<accession>A0A6G9ATE2</accession>
<dbReference type="Proteomes" id="UP000501802">
    <property type="component" value="Chromosome"/>
</dbReference>
<dbReference type="PANTHER" id="PTHR47515">
    <property type="entry name" value="LOW CALCIUM RESPONSE LOCUS PROTEIN T"/>
    <property type="match status" value="1"/>
</dbReference>
<dbReference type="EMBL" id="CP050063">
    <property type="protein sequence ID" value="QIP15596.1"/>
    <property type="molecule type" value="Genomic_DNA"/>
</dbReference>
<dbReference type="InterPro" id="IPR009057">
    <property type="entry name" value="Homeodomain-like_sf"/>
</dbReference>
<gene>
    <name evidence="2" type="ORF">G8759_24665</name>
</gene>